<feature type="binding site" evidence="15 16">
    <location>
        <position position="115"/>
    </location>
    <ligand>
        <name>S-adenosyl-L-methionine</name>
        <dbReference type="ChEBI" id="CHEBI:59789"/>
    </ligand>
</feature>
<gene>
    <name evidence="15" type="primary">trmD</name>
    <name evidence="19" type="ORF">US96_C0015G0005</name>
</gene>
<dbReference type="InterPro" id="IPR002649">
    <property type="entry name" value="tRNA_m1G_MeTrfase_TrmD"/>
</dbReference>
<feature type="domain" description="tRNA methyltransferase TRMD/TRM10-type" evidence="18">
    <location>
        <begin position="1"/>
        <end position="215"/>
    </location>
</feature>
<reference evidence="19 20" key="1">
    <citation type="journal article" date="2015" name="Nature">
        <title>rRNA introns, odd ribosomes, and small enigmatic genomes across a large radiation of phyla.</title>
        <authorList>
            <person name="Brown C.T."/>
            <person name="Hug L.A."/>
            <person name="Thomas B.C."/>
            <person name="Sharon I."/>
            <person name="Castelle C.J."/>
            <person name="Singh A."/>
            <person name="Wilkins M.J."/>
            <person name="Williams K.H."/>
            <person name="Banfield J.F."/>
        </authorList>
    </citation>
    <scope>NUCLEOTIDE SEQUENCE [LARGE SCALE GENOMIC DNA]</scope>
</reference>
<dbReference type="InterPro" id="IPR016009">
    <property type="entry name" value="tRNA_MeTrfase_TRMD/TRM10"/>
</dbReference>
<dbReference type="GO" id="GO:0002939">
    <property type="term" value="P:tRNA N1-guanine methylation"/>
    <property type="evidence" value="ECO:0007669"/>
    <property type="project" value="TreeGrafter"/>
</dbReference>
<keyword evidence="8 15" id="KW-0489">Methyltransferase</keyword>
<dbReference type="EMBL" id="LBUZ01000015">
    <property type="protein sequence ID" value="KKQ75204.1"/>
    <property type="molecule type" value="Genomic_DNA"/>
</dbReference>
<name>A0A0G0MNG4_9BACT</name>
<dbReference type="GO" id="GO:0052906">
    <property type="term" value="F:tRNA (guanine(37)-N1)-methyltransferase activity"/>
    <property type="evidence" value="ECO:0007669"/>
    <property type="project" value="UniProtKB-UniRule"/>
</dbReference>
<dbReference type="NCBIfam" id="TIGR00088">
    <property type="entry name" value="trmD"/>
    <property type="match status" value="1"/>
</dbReference>
<dbReference type="PATRIC" id="fig|1618569.3.peg.424"/>
<evidence type="ECO:0000256" key="5">
    <source>
        <dbReference type="ARBA" id="ARBA00012807"/>
    </source>
</evidence>
<evidence type="ECO:0000256" key="15">
    <source>
        <dbReference type="HAMAP-Rule" id="MF_00605"/>
    </source>
</evidence>
<evidence type="ECO:0000256" key="8">
    <source>
        <dbReference type="ARBA" id="ARBA00022603"/>
    </source>
</evidence>
<accession>A0A0G0MNG4</accession>
<evidence type="ECO:0000256" key="9">
    <source>
        <dbReference type="ARBA" id="ARBA00022679"/>
    </source>
</evidence>
<evidence type="ECO:0000256" key="14">
    <source>
        <dbReference type="ARBA" id="ARBA00047783"/>
    </source>
</evidence>
<evidence type="ECO:0000256" key="16">
    <source>
        <dbReference type="PIRSR" id="PIRSR000386-1"/>
    </source>
</evidence>
<evidence type="ECO:0000256" key="10">
    <source>
        <dbReference type="ARBA" id="ARBA00022691"/>
    </source>
</evidence>
<comment type="caution">
    <text evidence="19">The sequence shown here is derived from an EMBL/GenBank/DDBJ whole genome shotgun (WGS) entry which is preliminary data.</text>
</comment>
<dbReference type="GO" id="GO:0005829">
    <property type="term" value="C:cytosol"/>
    <property type="evidence" value="ECO:0007669"/>
    <property type="project" value="TreeGrafter"/>
</dbReference>
<evidence type="ECO:0000256" key="6">
    <source>
        <dbReference type="ARBA" id="ARBA00014679"/>
    </source>
</evidence>
<dbReference type="CDD" id="cd18080">
    <property type="entry name" value="TrmD-like"/>
    <property type="match status" value="1"/>
</dbReference>
<dbReference type="AlphaFoldDB" id="A0A0G0MNG4"/>
<comment type="function">
    <text evidence="1 15 17">Specifically methylates guanosine-37 in various tRNAs.</text>
</comment>
<evidence type="ECO:0000313" key="20">
    <source>
        <dbReference type="Proteomes" id="UP000034181"/>
    </source>
</evidence>
<comment type="subunit">
    <text evidence="4 15 17">Homodimer.</text>
</comment>
<comment type="subcellular location">
    <subcellularLocation>
        <location evidence="2 15 17">Cytoplasm</location>
    </subcellularLocation>
</comment>
<dbReference type="PANTHER" id="PTHR46417:SF1">
    <property type="entry name" value="TRNA (GUANINE-N(1)-)-METHYLTRANSFERASE"/>
    <property type="match status" value="1"/>
</dbReference>
<evidence type="ECO:0000256" key="2">
    <source>
        <dbReference type="ARBA" id="ARBA00004496"/>
    </source>
</evidence>
<dbReference type="Pfam" id="PF01746">
    <property type="entry name" value="tRNA_m1G_MT"/>
    <property type="match status" value="1"/>
</dbReference>
<evidence type="ECO:0000256" key="13">
    <source>
        <dbReference type="ARBA" id="ARBA00033392"/>
    </source>
</evidence>
<evidence type="ECO:0000256" key="1">
    <source>
        <dbReference type="ARBA" id="ARBA00002634"/>
    </source>
</evidence>
<evidence type="ECO:0000256" key="3">
    <source>
        <dbReference type="ARBA" id="ARBA00007630"/>
    </source>
</evidence>
<evidence type="ECO:0000256" key="12">
    <source>
        <dbReference type="ARBA" id="ARBA00029736"/>
    </source>
</evidence>
<protein>
    <recommendedName>
        <fullName evidence="6 15">tRNA (guanine-N(1)-)-methyltransferase</fullName>
        <ecNumber evidence="5 15">2.1.1.228</ecNumber>
    </recommendedName>
    <alternativeName>
        <fullName evidence="12 15">M1G-methyltransferase</fullName>
    </alternativeName>
    <alternativeName>
        <fullName evidence="13 15">tRNA [GM37] methyltransferase</fullName>
    </alternativeName>
</protein>
<dbReference type="InterPro" id="IPR029028">
    <property type="entry name" value="Alpha/beta_knot_MTases"/>
</dbReference>
<dbReference type="InterPro" id="IPR023148">
    <property type="entry name" value="tRNA_m1G_MeTrfase_C_sf"/>
</dbReference>
<organism evidence="19 20">
    <name type="scientific">Candidatus Woesebacteria bacterium GW2011_GWB1_38_5b</name>
    <dbReference type="NCBI Taxonomy" id="1618569"/>
    <lineage>
        <taxon>Bacteria</taxon>
        <taxon>Candidatus Woeseibacteriota</taxon>
    </lineage>
</organism>
<dbReference type="HAMAP" id="MF_00605">
    <property type="entry name" value="TrmD"/>
    <property type="match status" value="1"/>
</dbReference>
<evidence type="ECO:0000256" key="11">
    <source>
        <dbReference type="ARBA" id="ARBA00022694"/>
    </source>
</evidence>
<dbReference type="NCBIfam" id="NF000648">
    <property type="entry name" value="PRK00026.1"/>
    <property type="match status" value="1"/>
</dbReference>
<keyword evidence="11 15" id="KW-0819">tRNA processing</keyword>
<sequence>MKISVISLFPQMFIGPFDQSIIKNARKKKLLELNFVDLRSFGVGKHKTVDDKPYGGGTGMILKVDVLKKAIDATLDKTFKKNEQRIVLMDPGGKRFNQKTAKEYSKLLHLMIICGHYEGVDARIEKFIDEKVSIGDFVLTGGELGAIPVIDATARLISGVLKDGVVDNESFASGNLIEYPQYTRPKKFGSYKVPDILLSGNHGKIEEWKNKKKHSKR</sequence>
<dbReference type="Gene3D" id="1.10.1270.20">
    <property type="entry name" value="tRNA(m1g37)methyltransferase, domain 2"/>
    <property type="match status" value="1"/>
</dbReference>
<evidence type="ECO:0000259" key="18">
    <source>
        <dbReference type="Pfam" id="PF01746"/>
    </source>
</evidence>
<dbReference type="SUPFAM" id="SSF75217">
    <property type="entry name" value="alpha/beta knot"/>
    <property type="match status" value="1"/>
</dbReference>
<keyword evidence="10 15" id="KW-0949">S-adenosyl-L-methionine</keyword>
<feature type="binding site" evidence="15 16">
    <location>
        <begin position="134"/>
        <end position="139"/>
    </location>
    <ligand>
        <name>S-adenosyl-L-methionine</name>
        <dbReference type="ChEBI" id="CHEBI:59789"/>
    </ligand>
</feature>
<keyword evidence="7 15" id="KW-0963">Cytoplasm</keyword>
<evidence type="ECO:0000313" key="19">
    <source>
        <dbReference type="EMBL" id="KKQ75204.1"/>
    </source>
</evidence>
<comment type="catalytic activity">
    <reaction evidence="14 15 17">
        <text>guanosine(37) in tRNA + S-adenosyl-L-methionine = N(1)-methylguanosine(37) in tRNA + S-adenosyl-L-homocysteine + H(+)</text>
        <dbReference type="Rhea" id="RHEA:36899"/>
        <dbReference type="Rhea" id="RHEA-COMP:10145"/>
        <dbReference type="Rhea" id="RHEA-COMP:10147"/>
        <dbReference type="ChEBI" id="CHEBI:15378"/>
        <dbReference type="ChEBI" id="CHEBI:57856"/>
        <dbReference type="ChEBI" id="CHEBI:59789"/>
        <dbReference type="ChEBI" id="CHEBI:73542"/>
        <dbReference type="ChEBI" id="CHEBI:74269"/>
        <dbReference type="EC" id="2.1.1.228"/>
    </reaction>
</comment>
<dbReference type="Gene3D" id="3.40.1280.10">
    <property type="match status" value="1"/>
</dbReference>
<dbReference type="Proteomes" id="UP000034181">
    <property type="component" value="Unassembled WGS sequence"/>
</dbReference>
<dbReference type="FunFam" id="3.40.1280.10:FF:000001">
    <property type="entry name" value="tRNA (guanine-N(1)-)-methyltransferase"/>
    <property type="match status" value="1"/>
</dbReference>
<keyword evidence="9 15" id="KW-0808">Transferase</keyword>
<proteinExistence type="inferred from homology"/>
<dbReference type="InterPro" id="IPR029026">
    <property type="entry name" value="tRNA_m1G_MTases_N"/>
</dbReference>
<dbReference type="PANTHER" id="PTHR46417">
    <property type="entry name" value="TRNA (GUANINE-N(1)-)-METHYLTRANSFERASE"/>
    <property type="match status" value="1"/>
</dbReference>
<evidence type="ECO:0000256" key="17">
    <source>
        <dbReference type="RuleBase" id="RU003464"/>
    </source>
</evidence>
<evidence type="ECO:0000256" key="7">
    <source>
        <dbReference type="ARBA" id="ARBA00022490"/>
    </source>
</evidence>
<comment type="similarity">
    <text evidence="3 15 17">Belongs to the RNA methyltransferase TrmD family.</text>
</comment>
<dbReference type="EC" id="2.1.1.228" evidence="5 15"/>
<evidence type="ECO:0000256" key="4">
    <source>
        <dbReference type="ARBA" id="ARBA00011738"/>
    </source>
</evidence>
<dbReference type="PIRSF" id="PIRSF000386">
    <property type="entry name" value="tRNA_mtase"/>
    <property type="match status" value="1"/>
</dbReference>